<evidence type="ECO:0000256" key="3">
    <source>
        <dbReference type="ARBA" id="ARBA00022729"/>
    </source>
</evidence>
<dbReference type="Pfam" id="PF00496">
    <property type="entry name" value="SBP_bac_5"/>
    <property type="match status" value="1"/>
</dbReference>
<dbReference type="Gene3D" id="3.10.105.10">
    <property type="entry name" value="Dipeptide-binding Protein, Domain 3"/>
    <property type="match status" value="1"/>
</dbReference>
<feature type="chain" id="PRO_5044564107" evidence="4">
    <location>
        <begin position="22"/>
        <end position="533"/>
    </location>
</feature>
<reference evidence="6 8" key="1">
    <citation type="journal article" date="2017" name="Poromechanics V (2013)">
        <title>Genomic Characterization of the Arsenic-Tolerant Actinobacterium, &lt;i&gt;Rhodococcus erythropolis&lt;/i&gt; S43.</title>
        <authorList>
            <person name="Retamal-Morales G."/>
            <person name="Mehnert M."/>
            <person name="Schwabe R."/>
            <person name="Tischler D."/>
            <person name="Schloemann M."/>
            <person name="Levican G.J."/>
        </authorList>
    </citation>
    <scope>NUCLEOTIDE SEQUENCE [LARGE SCALE GENOMIC DNA]</scope>
    <source>
        <strain evidence="6 8">S43</strain>
    </source>
</reference>
<evidence type="ECO:0000313" key="8">
    <source>
        <dbReference type="Proteomes" id="UP000325576"/>
    </source>
</evidence>
<accession>A0A1Q4KAL8</accession>
<comment type="caution">
    <text evidence="6">The sequence shown here is derived from an EMBL/GenBank/DDBJ whole genome shotgun (WGS) entry which is preliminary data.</text>
</comment>
<dbReference type="GeneID" id="64138603"/>
<dbReference type="EMBL" id="JAECSB010000013">
    <property type="protein sequence ID" value="MBH5141369.1"/>
    <property type="molecule type" value="Genomic_DNA"/>
</dbReference>
<organism evidence="6 8">
    <name type="scientific">Rhodococcus erythropolis</name>
    <name type="common">Arthrobacter picolinophilus</name>
    <dbReference type="NCBI Taxonomy" id="1833"/>
    <lineage>
        <taxon>Bacteria</taxon>
        <taxon>Bacillati</taxon>
        <taxon>Actinomycetota</taxon>
        <taxon>Actinomycetes</taxon>
        <taxon>Mycobacteriales</taxon>
        <taxon>Nocardiaceae</taxon>
        <taxon>Rhodococcus</taxon>
        <taxon>Rhodococcus erythropolis group</taxon>
    </lineage>
</organism>
<reference evidence="7 9" key="2">
    <citation type="submission" date="2020-12" db="EMBL/GenBank/DDBJ databases">
        <title>Draft genome sequence of furan degrading bacterial strain FUR100.</title>
        <authorList>
            <person name="Woiski C."/>
        </authorList>
    </citation>
    <scope>NUCLEOTIDE SEQUENCE [LARGE SCALE GENOMIC DNA]</scope>
    <source>
        <strain evidence="7 9">FUR100</strain>
    </source>
</reference>
<evidence type="ECO:0000256" key="2">
    <source>
        <dbReference type="ARBA" id="ARBA00022448"/>
    </source>
</evidence>
<dbReference type="Proteomes" id="UP000627573">
    <property type="component" value="Unassembled WGS sequence"/>
</dbReference>
<dbReference type="PIRSF" id="PIRSF002741">
    <property type="entry name" value="MppA"/>
    <property type="match status" value="1"/>
</dbReference>
<evidence type="ECO:0000256" key="1">
    <source>
        <dbReference type="ARBA" id="ARBA00005695"/>
    </source>
</evidence>
<name>A0A1Q4KAL8_RHOER</name>
<protein>
    <submittedName>
        <fullName evidence="6">ABC transporter substrate-binding protein</fullName>
    </submittedName>
</protein>
<dbReference type="STRING" id="1833.XU06_02990"/>
<dbReference type="SUPFAM" id="SSF53850">
    <property type="entry name" value="Periplasmic binding protein-like II"/>
    <property type="match status" value="1"/>
</dbReference>
<dbReference type="PANTHER" id="PTHR30290:SF9">
    <property type="entry name" value="OLIGOPEPTIDE-BINDING PROTEIN APPA"/>
    <property type="match status" value="1"/>
</dbReference>
<gene>
    <name evidence="6" type="ORF">BS297_09180</name>
    <name evidence="7" type="ORF">I3517_01895</name>
</gene>
<evidence type="ECO:0000313" key="9">
    <source>
        <dbReference type="Proteomes" id="UP000627573"/>
    </source>
</evidence>
<evidence type="ECO:0000313" key="6">
    <source>
        <dbReference type="EMBL" id="KAB2585671.1"/>
    </source>
</evidence>
<dbReference type="GO" id="GO:0015833">
    <property type="term" value="P:peptide transport"/>
    <property type="evidence" value="ECO:0007669"/>
    <property type="project" value="TreeGrafter"/>
</dbReference>
<dbReference type="AlphaFoldDB" id="A0A1Q4KAL8"/>
<keyword evidence="9" id="KW-1185">Reference proteome</keyword>
<evidence type="ECO:0000313" key="7">
    <source>
        <dbReference type="EMBL" id="MBH5141369.1"/>
    </source>
</evidence>
<dbReference type="OrthoDB" id="9046151at2"/>
<dbReference type="GO" id="GO:1904680">
    <property type="term" value="F:peptide transmembrane transporter activity"/>
    <property type="evidence" value="ECO:0007669"/>
    <property type="project" value="TreeGrafter"/>
</dbReference>
<dbReference type="InterPro" id="IPR030678">
    <property type="entry name" value="Peptide/Ni-bd"/>
</dbReference>
<evidence type="ECO:0000256" key="4">
    <source>
        <dbReference type="SAM" id="SignalP"/>
    </source>
</evidence>
<keyword evidence="3 4" id="KW-0732">Signal</keyword>
<proteinExistence type="inferred from homology"/>
<dbReference type="RefSeq" id="WP_003941166.1">
    <property type="nucleotide sequence ID" value="NZ_JAECSB010000013.1"/>
</dbReference>
<feature type="signal peptide" evidence="4">
    <location>
        <begin position="1"/>
        <end position="21"/>
    </location>
</feature>
<dbReference type="InterPro" id="IPR000914">
    <property type="entry name" value="SBP_5_dom"/>
</dbReference>
<dbReference type="CDD" id="cd00995">
    <property type="entry name" value="PBP2_NikA_DppA_OppA_like"/>
    <property type="match status" value="1"/>
</dbReference>
<dbReference type="InterPro" id="IPR039424">
    <property type="entry name" value="SBP_5"/>
</dbReference>
<dbReference type="GO" id="GO:0042597">
    <property type="term" value="C:periplasmic space"/>
    <property type="evidence" value="ECO:0007669"/>
    <property type="project" value="UniProtKB-ARBA"/>
</dbReference>
<dbReference type="Proteomes" id="UP000325576">
    <property type="component" value="Unassembled WGS sequence"/>
</dbReference>
<sequence>MKHRSYSTLAATAGLALVLSACSSGGTSSGSGGGEPLTDGTFRYALQGDPGALNPIMSGSAATAEISKLAYDSLVYQDPETSEFKPWLAEKWEETPTSASFTIREGVTCTDGSTLTAQTVANNINFVADPAKGSQQRGTTVPIGASATADLATRTITVTTPAPTPFLLLTISRLPIMCDAGLEDPTASNNKSLGSGMFEVTEVSANDHYTFERRDGYSWGPDDTTSDTPGVPKTVIAVMAPNVSTAANQLLSGELSASPIAGPDKDRIDAANFDSVQRPLPAGQMYFNQIADNPTSDPAVRKALVQAVNLDDLAEVITGGQGTRATSLVSVEPRACVYDSVAGNIPDFDLSAAKATLDAAGWTAGSDGKRSKDGKPLTLRLFYAAGEDARSAAAELTQSAWSDLGATVEVTGADQTKVVDVMLSGKDNNQWDIAWIQINNSVPSGFVPFFSGPAPAAGKNFSSINNPAYEAAVAKASGLTGEAACAEWADAESQITKTVSAVPFADTVLSFYFNKAGLAFGKTFIGSALRLYQ</sequence>
<keyword evidence="2" id="KW-0813">Transport</keyword>
<comment type="similarity">
    <text evidence="1">Belongs to the bacterial solute-binding protein 5 family.</text>
</comment>
<feature type="domain" description="Solute-binding protein family 5" evidence="5">
    <location>
        <begin position="83"/>
        <end position="444"/>
    </location>
</feature>
<dbReference type="EMBL" id="MRBO01000298">
    <property type="protein sequence ID" value="KAB2585671.1"/>
    <property type="molecule type" value="Genomic_DNA"/>
</dbReference>
<dbReference type="GO" id="GO:0043190">
    <property type="term" value="C:ATP-binding cassette (ABC) transporter complex"/>
    <property type="evidence" value="ECO:0007669"/>
    <property type="project" value="InterPro"/>
</dbReference>
<dbReference type="PROSITE" id="PS51257">
    <property type="entry name" value="PROKAR_LIPOPROTEIN"/>
    <property type="match status" value="1"/>
</dbReference>
<dbReference type="PANTHER" id="PTHR30290">
    <property type="entry name" value="PERIPLASMIC BINDING COMPONENT OF ABC TRANSPORTER"/>
    <property type="match status" value="1"/>
</dbReference>
<dbReference type="Gene3D" id="3.40.190.10">
    <property type="entry name" value="Periplasmic binding protein-like II"/>
    <property type="match status" value="1"/>
</dbReference>
<evidence type="ECO:0000259" key="5">
    <source>
        <dbReference type="Pfam" id="PF00496"/>
    </source>
</evidence>